<dbReference type="SUPFAM" id="SSF52172">
    <property type="entry name" value="CheY-like"/>
    <property type="match status" value="1"/>
</dbReference>
<dbReference type="STRING" id="58919.A0A316ZF95"/>
<dbReference type="Proteomes" id="UP000245946">
    <property type="component" value="Unassembled WGS sequence"/>
</dbReference>
<feature type="region of interest" description="Disordered" evidence="4">
    <location>
        <begin position="1021"/>
        <end position="1133"/>
    </location>
</feature>
<feature type="compositionally biased region" description="Low complexity" evidence="4">
    <location>
        <begin position="1207"/>
        <end position="1224"/>
    </location>
</feature>
<feature type="region of interest" description="Disordered" evidence="4">
    <location>
        <begin position="663"/>
        <end position="685"/>
    </location>
</feature>
<evidence type="ECO:0000256" key="4">
    <source>
        <dbReference type="SAM" id="MobiDB-lite"/>
    </source>
</evidence>
<feature type="compositionally biased region" description="Low complexity" evidence="4">
    <location>
        <begin position="1246"/>
        <end position="1262"/>
    </location>
</feature>
<keyword evidence="7" id="KW-1185">Reference proteome</keyword>
<dbReference type="Pfam" id="PF00072">
    <property type="entry name" value="Response_reg"/>
    <property type="match status" value="1"/>
</dbReference>
<keyword evidence="2" id="KW-0902">Two-component regulatory system</keyword>
<dbReference type="OrthoDB" id="21225at2759"/>
<feature type="compositionally biased region" description="Polar residues" evidence="4">
    <location>
        <begin position="55"/>
        <end position="64"/>
    </location>
</feature>
<dbReference type="Gene3D" id="3.40.50.2300">
    <property type="match status" value="1"/>
</dbReference>
<dbReference type="RefSeq" id="XP_025599967.1">
    <property type="nucleotide sequence ID" value="XM_025743976.1"/>
</dbReference>
<feature type="compositionally biased region" description="Polar residues" evidence="4">
    <location>
        <begin position="957"/>
        <end position="974"/>
    </location>
</feature>
<sequence length="1648" mass="168972">MAEPQAQSVEGAAPALRLARPTLPHLNKSLPSPGGASDLPEQPRTPVLRFDAAQGTPSEGSETNAPVPRRPFHRSLTAPLSARLGALKHPGGGVGSERRSERARGKQPERDPAAGGSATGPSQGSSTPTNRGSETGAAETGVPLPAVAAEHAASPGAQPDNSLRHAMSAPAHLGTGQPSTSTDTERLTTMASYSSLVADTLQLPITTLLQVIPPHLLDPSHERLSAMSLQVPVASVEALLEACRTLNWLCARMGGPDTGPNVRADALSGEAPGVTAAQSFAGAAGLAQRAAVAAANVGGVAPEEVPSATVEAQVASSSSGSLQLSSTSLASLSLPADFDILEMGQRVADVVSGQAAENGVHLVLYQGGNVLESTGSEAAAVRAGMSVRGDEGAVRFAMVHVLSRTIASALTGATIEVGIHIDRAESAETSDGSETHRYSLHVTLSQPHAAGATSASATLRHPPSAQLLHDTGAGVEVEELQLGPDDVLSSRIRQVIRLPLVAGAALVEAAHRDSAETEARQRFLPALELAEEPSASELATFAAKELRGKKIALHASPTSVFARHLSETLASFGCETARLPLEGALHDSEERLWTGPGSGEETNAPRTAIALSGNKPSLVHYPSDVGMGSQITSAPGGRSAARSGSETAVLDPVTGVPVVVRSDAAPKGDSASEGPSALTAPPMTRSGSQIVPFSFIMIDDDIDTLQRELLRMRSAISLLHSAMDSSQRGARPALRRGPPSSNRQVRRLVDEDIALSGRKADAAPAAERPNEDEDDSTHAIIYFTSLRNFRMVRDAIQPIVESASTQVAPLPEVIVIPQPAGVRRLLTAMHTAVYKPLVDPFFSPIATSPLSPVTASRAAGGAGWQTSGMPSPGMVPGRSLGADAPHIAAPAPLRKGSKSPDRKHGLRLELPPPPTMISAPLLAAAQQEPTPRQVKPAAAAAAATAPAPAERKLASAPSDSVSHGSQPVASEGSQPASMPAVVAPGAASAAGGIAAGAPASPMPFDALGYFSETAARMGSRGASGMVIQSPDGRPAGIFFQPATTSSHGSRTPASQRRGSGENVSQAGVSSNGGGAASDGGRRKSESRRGTGDATDVTATPRTTRETHASSGRGSRRKTQGAGTDGGAAASDWAYPAGSLFSPQVGIESVLAGSKPPLATPLDEVARSSAVWDPKHVGIVPSSRLSGASAKAPSVAEAGSAPQPSVHAAEAASSAPASAPAPAREAAPEPKSPPRIKLPRREGVSVAPPRKTAKATAPQATLAEPAGQHAKLSPTSATSPGSPTLPLEAAAHARQSFALPTQPVPRRPSAQPQSGLLIGAGFAPTVKKGGGPKRAPVREKVLPPIKVLIVEDNPINLRILTKFMTRKEIAFDVARDGREAVNKWQSGGFHLILMDIQLPVMDGIEATKEIRKLERAENIGVVPSTPPASQAGSQSNRELDAPPPLIATPMSPNMAAQTPFRASVIIVALTASVLNSDRVAALAAGCNDFLNKPVNLNWLERKLWEWGSIQYIVLSGQLRTSAALPPGAAARGQSALAAARESSEVRRGFGSGPDALAKRVASSLHINRRSSPALPSPKKSVKLAAAEPAPAAAPVINVKDIDTQQVSEATPTVASVRQGLAEQAALAVTEPDAVAPELADATAEPSSES</sequence>
<feature type="region of interest" description="Disordered" evidence="4">
    <location>
        <begin position="1420"/>
        <end position="1440"/>
    </location>
</feature>
<protein>
    <recommendedName>
        <fullName evidence="5">Response regulatory domain-containing protein</fullName>
    </recommendedName>
</protein>
<feature type="compositionally biased region" description="Basic and acidic residues" evidence="4">
    <location>
        <begin position="96"/>
        <end position="112"/>
    </location>
</feature>
<evidence type="ECO:0000256" key="1">
    <source>
        <dbReference type="ARBA" id="ARBA00022553"/>
    </source>
</evidence>
<evidence type="ECO:0000259" key="5">
    <source>
        <dbReference type="PROSITE" id="PS50110"/>
    </source>
</evidence>
<feature type="region of interest" description="Disordered" evidence="4">
    <location>
        <begin position="1167"/>
        <end position="1284"/>
    </location>
</feature>
<feature type="region of interest" description="Disordered" evidence="4">
    <location>
        <begin position="722"/>
        <end position="743"/>
    </location>
</feature>
<feature type="region of interest" description="Disordered" evidence="4">
    <location>
        <begin position="873"/>
        <end position="978"/>
    </location>
</feature>
<dbReference type="PROSITE" id="PS50110">
    <property type="entry name" value="RESPONSE_REGULATORY"/>
    <property type="match status" value="1"/>
</dbReference>
<feature type="compositionally biased region" description="Polar residues" evidence="4">
    <location>
        <begin position="1041"/>
        <end position="1065"/>
    </location>
</feature>
<dbReference type="InterPro" id="IPR001789">
    <property type="entry name" value="Sig_transdc_resp-reg_receiver"/>
</dbReference>
<evidence type="ECO:0000256" key="3">
    <source>
        <dbReference type="PROSITE-ProRule" id="PRU00169"/>
    </source>
</evidence>
<dbReference type="PANTHER" id="PTHR45339:SF1">
    <property type="entry name" value="HYBRID SIGNAL TRANSDUCTION HISTIDINE KINASE J"/>
    <property type="match status" value="1"/>
</dbReference>
<feature type="modified residue" description="4-aspartylphosphate" evidence="3">
    <location>
        <position position="1394"/>
    </location>
</feature>
<feature type="compositionally biased region" description="Polar residues" evidence="4">
    <location>
        <begin position="1426"/>
        <end position="1435"/>
    </location>
</feature>
<feature type="compositionally biased region" description="Basic and acidic residues" evidence="4">
    <location>
        <begin position="1079"/>
        <end position="1090"/>
    </location>
</feature>
<name>A0A316ZF95_9BASI</name>
<proteinExistence type="predicted"/>
<evidence type="ECO:0000256" key="2">
    <source>
        <dbReference type="ARBA" id="ARBA00023012"/>
    </source>
</evidence>
<feature type="compositionally biased region" description="Low complexity" evidence="4">
    <location>
        <begin position="1271"/>
        <end position="1284"/>
    </location>
</feature>
<feature type="compositionally biased region" description="Low complexity" evidence="4">
    <location>
        <begin position="12"/>
        <end position="21"/>
    </location>
</feature>
<keyword evidence="1 3" id="KW-0597">Phosphoprotein</keyword>
<organism evidence="6 7">
    <name type="scientific">Tilletiopsis washingtonensis</name>
    <dbReference type="NCBI Taxonomy" id="58919"/>
    <lineage>
        <taxon>Eukaryota</taxon>
        <taxon>Fungi</taxon>
        <taxon>Dikarya</taxon>
        <taxon>Basidiomycota</taxon>
        <taxon>Ustilaginomycotina</taxon>
        <taxon>Exobasidiomycetes</taxon>
        <taxon>Entylomatales</taxon>
        <taxon>Entylomatales incertae sedis</taxon>
        <taxon>Tilletiopsis</taxon>
    </lineage>
</organism>
<accession>A0A316ZF95</accession>
<evidence type="ECO:0000313" key="6">
    <source>
        <dbReference type="EMBL" id="PWN99688.1"/>
    </source>
</evidence>
<feature type="domain" description="Response regulatory" evidence="5">
    <location>
        <begin position="1345"/>
        <end position="1506"/>
    </location>
</feature>
<gene>
    <name evidence="6" type="ORF">FA09DRAFT_337190</name>
</gene>
<dbReference type="SMART" id="SM00448">
    <property type="entry name" value="REC"/>
    <property type="match status" value="1"/>
</dbReference>
<dbReference type="GO" id="GO:0000156">
    <property type="term" value="F:phosphorelay response regulator activity"/>
    <property type="evidence" value="ECO:0007669"/>
    <property type="project" value="UniProtKB-ARBA"/>
</dbReference>
<feature type="compositionally biased region" description="Basic and acidic residues" evidence="4">
    <location>
        <begin position="898"/>
        <end position="907"/>
    </location>
</feature>
<evidence type="ECO:0000313" key="7">
    <source>
        <dbReference type="Proteomes" id="UP000245946"/>
    </source>
</evidence>
<dbReference type="PANTHER" id="PTHR45339">
    <property type="entry name" value="HYBRID SIGNAL TRANSDUCTION HISTIDINE KINASE J"/>
    <property type="match status" value="1"/>
</dbReference>
<dbReference type="FunFam" id="3.40.50.2300:FF:000146">
    <property type="entry name" value="Putative two-component response regulator SSK1p"/>
    <property type="match status" value="1"/>
</dbReference>
<dbReference type="EMBL" id="KZ819287">
    <property type="protein sequence ID" value="PWN99688.1"/>
    <property type="molecule type" value="Genomic_DNA"/>
</dbReference>
<dbReference type="CDD" id="cd17546">
    <property type="entry name" value="REC_hyHK_CKI1_RcsC-like"/>
    <property type="match status" value="1"/>
</dbReference>
<feature type="region of interest" description="Disordered" evidence="4">
    <location>
        <begin position="1"/>
        <end position="139"/>
    </location>
</feature>
<feature type="compositionally biased region" description="Low complexity" evidence="4">
    <location>
        <begin position="936"/>
        <end position="948"/>
    </location>
</feature>
<dbReference type="GeneID" id="37271520"/>
<feature type="compositionally biased region" description="Low complexity" evidence="4">
    <location>
        <begin position="728"/>
        <end position="739"/>
    </location>
</feature>
<dbReference type="InterPro" id="IPR011006">
    <property type="entry name" value="CheY-like_superfamily"/>
</dbReference>
<feature type="compositionally biased region" description="Polar residues" evidence="4">
    <location>
        <begin position="119"/>
        <end position="133"/>
    </location>
</feature>
<reference evidence="6 7" key="1">
    <citation type="journal article" date="2018" name="Mol. Biol. Evol.">
        <title>Broad Genomic Sampling Reveals a Smut Pathogenic Ancestry of the Fungal Clade Ustilaginomycotina.</title>
        <authorList>
            <person name="Kijpornyongpan T."/>
            <person name="Mondo S.J."/>
            <person name="Barry K."/>
            <person name="Sandor L."/>
            <person name="Lee J."/>
            <person name="Lipzen A."/>
            <person name="Pangilinan J."/>
            <person name="LaButti K."/>
            <person name="Hainaut M."/>
            <person name="Henrissat B."/>
            <person name="Grigoriev I.V."/>
            <person name="Spatafora J.W."/>
            <person name="Aime M.C."/>
        </authorList>
    </citation>
    <scope>NUCLEOTIDE SEQUENCE [LARGE SCALE GENOMIC DNA]</scope>
    <source>
        <strain evidence="6 7">MCA 4186</strain>
    </source>
</reference>